<dbReference type="NCBIfam" id="TIGR00744">
    <property type="entry name" value="ROK_glcA_fam"/>
    <property type="match status" value="1"/>
</dbReference>
<dbReference type="PANTHER" id="PTHR18964">
    <property type="entry name" value="ROK (REPRESSOR, ORF, KINASE) FAMILY"/>
    <property type="match status" value="1"/>
</dbReference>
<keyword evidence="7" id="KW-0067">ATP-binding</keyword>
<dbReference type="PRINTS" id="PR00475">
    <property type="entry name" value="HEXOKINASE"/>
</dbReference>
<evidence type="ECO:0000256" key="5">
    <source>
        <dbReference type="ARBA" id="ARBA00022741"/>
    </source>
</evidence>
<dbReference type="InterPro" id="IPR004654">
    <property type="entry name" value="ROK_glcA"/>
</dbReference>
<name>A0A497E502_UNCAE</name>
<gene>
    <name evidence="9" type="ORF">DRJ00_03105</name>
</gene>
<keyword evidence="5" id="KW-0547">Nucleotide-binding</keyword>
<dbReference type="SUPFAM" id="SSF53067">
    <property type="entry name" value="Actin-like ATPase domain"/>
    <property type="match status" value="1"/>
</dbReference>
<dbReference type="GO" id="GO:0005737">
    <property type="term" value="C:cytoplasm"/>
    <property type="evidence" value="ECO:0007669"/>
    <property type="project" value="InterPro"/>
</dbReference>
<dbReference type="AlphaFoldDB" id="A0A497E502"/>
<dbReference type="Pfam" id="PF00480">
    <property type="entry name" value="ROK"/>
    <property type="match status" value="1"/>
</dbReference>
<evidence type="ECO:0000313" key="10">
    <source>
        <dbReference type="Proteomes" id="UP000279422"/>
    </source>
</evidence>
<dbReference type="EC" id="2.7.1.2" evidence="2"/>
<evidence type="ECO:0000256" key="7">
    <source>
        <dbReference type="ARBA" id="ARBA00022840"/>
    </source>
</evidence>
<organism evidence="9 10">
    <name type="scientific">Aerophobetes bacterium</name>
    <dbReference type="NCBI Taxonomy" id="2030807"/>
    <lineage>
        <taxon>Bacteria</taxon>
        <taxon>Candidatus Aerophobota</taxon>
    </lineage>
</organism>
<dbReference type="PANTHER" id="PTHR18964:SF149">
    <property type="entry name" value="BIFUNCTIONAL UDP-N-ACETYLGLUCOSAMINE 2-EPIMERASE_N-ACETYLMANNOSAMINE KINASE"/>
    <property type="match status" value="1"/>
</dbReference>
<keyword evidence="6" id="KW-0418">Kinase</keyword>
<dbReference type="InterPro" id="IPR049874">
    <property type="entry name" value="ROK_cs"/>
</dbReference>
<evidence type="ECO:0000256" key="4">
    <source>
        <dbReference type="ARBA" id="ARBA00022679"/>
    </source>
</evidence>
<dbReference type="Gene3D" id="3.30.420.40">
    <property type="match status" value="2"/>
</dbReference>
<dbReference type="Proteomes" id="UP000279422">
    <property type="component" value="Unassembled WGS sequence"/>
</dbReference>
<dbReference type="GO" id="GO:0006096">
    <property type="term" value="P:glycolytic process"/>
    <property type="evidence" value="ECO:0007669"/>
    <property type="project" value="InterPro"/>
</dbReference>
<accession>A0A497E502</accession>
<evidence type="ECO:0000256" key="3">
    <source>
        <dbReference type="ARBA" id="ARBA00014701"/>
    </source>
</evidence>
<proteinExistence type="inferred from homology"/>
<protein>
    <recommendedName>
        <fullName evidence="3">Glucokinase</fullName>
        <ecNumber evidence="2">2.7.1.2</ecNumber>
    </recommendedName>
    <alternativeName>
        <fullName evidence="8">Glucose kinase</fullName>
    </alternativeName>
</protein>
<dbReference type="InterPro" id="IPR000600">
    <property type="entry name" value="ROK"/>
</dbReference>
<evidence type="ECO:0000256" key="2">
    <source>
        <dbReference type="ARBA" id="ARBA00012323"/>
    </source>
</evidence>
<dbReference type="InterPro" id="IPR043129">
    <property type="entry name" value="ATPase_NBD"/>
</dbReference>
<comment type="similarity">
    <text evidence="1">Belongs to the ROK (NagC/XylR) family.</text>
</comment>
<sequence length="335" mass="35811">MIKDCKMGQDTKYIVGVDLGGTNIVSLLMNKRGEVLERDARLTLAKEGRERTISQITGSVSAVLEKGRELGISPDSLLGVGIGSPGPLNTKKGVIHFAPNLPGWREVPLVEILTQKLSMPVFLENDANAAALGEWWKGAGRNTSNLVLFTLGTGIGGGIIIDGEVFHGAWDTAAEVGHIIIHEEGLLCNCGTRGCLEAYASATGVVRRTVKAIKEGRETILTDWVQNRLEDITCELVYKAAQKGDKLCSWIVEETARYLGVGIASIVNILNPEVVILAGGMIKAKDLLFKPVREYAKRYALKDAIEGVSIVPAELGDDAGAIGAAATVLKRKGLL</sequence>
<dbReference type="EMBL" id="QMPZ01000026">
    <property type="protein sequence ID" value="RLE09854.1"/>
    <property type="molecule type" value="Genomic_DNA"/>
</dbReference>
<dbReference type="PROSITE" id="PS01125">
    <property type="entry name" value="ROK"/>
    <property type="match status" value="1"/>
</dbReference>
<reference evidence="9 10" key="1">
    <citation type="submission" date="2018-06" db="EMBL/GenBank/DDBJ databases">
        <title>Extensive metabolic versatility and redundancy in microbially diverse, dynamic hydrothermal sediments.</title>
        <authorList>
            <person name="Dombrowski N."/>
            <person name="Teske A."/>
            <person name="Baker B.J."/>
        </authorList>
    </citation>
    <scope>NUCLEOTIDE SEQUENCE [LARGE SCALE GENOMIC DNA]</scope>
    <source>
        <strain evidence="9">B47_G16</strain>
    </source>
</reference>
<evidence type="ECO:0000256" key="1">
    <source>
        <dbReference type="ARBA" id="ARBA00006479"/>
    </source>
</evidence>
<comment type="caution">
    <text evidence="9">The sequence shown here is derived from an EMBL/GenBank/DDBJ whole genome shotgun (WGS) entry which is preliminary data.</text>
</comment>
<dbReference type="GO" id="GO:0004340">
    <property type="term" value="F:glucokinase activity"/>
    <property type="evidence" value="ECO:0007669"/>
    <property type="project" value="UniProtKB-EC"/>
</dbReference>
<dbReference type="GO" id="GO:0005524">
    <property type="term" value="F:ATP binding"/>
    <property type="evidence" value="ECO:0007669"/>
    <property type="project" value="UniProtKB-KW"/>
</dbReference>
<evidence type="ECO:0000256" key="6">
    <source>
        <dbReference type="ARBA" id="ARBA00022777"/>
    </source>
</evidence>
<evidence type="ECO:0000313" key="9">
    <source>
        <dbReference type="EMBL" id="RLE09854.1"/>
    </source>
</evidence>
<keyword evidence="4" id="KW-0808">Transferase</keyword>
<evidence type="ECO:0000256" key="8">
    <source>
        <dbReference type="ARBA" id="ARBA00032386"/>
    </source>
</evidence>